<feature type="domain" description="VOC" evidence="1">
    <location>
        <begin position="9"/>
        <end position="137"/>
    </location>
</feature>
<dbReference type="SUPFAM" id="SSF54593">
    <property type="entry name" value="Glyoxalase/Bleomycin resistance protein/Dihydroxybiphenyl dioxygenase"/>
    <property type="match status" value="1"/>
</dbReference>
<dbReference type="Proteomes" id="UP001143370">
    <property type="component" value="Unassembled WGS sequence"/>
</dbReference>
<dbReference type="EMBL" id="BSFJ01000038">
    <property type="protein sequence ID" value="GLK74318.1"/>
    <property type="molecule type" value="Genomic_DNA"/>
</dbReference>
<keyword evidence="2" id="KW-0456">Lyase</keyword>
<dbReference type="CDD" id="cd07262">
    <property type="entry name" value="VOC_like"/>
    <property type="match status" value="1"/>
</dbReference>
<dbReference type="InterPro" id="IPR004360">
    <property type="entry name" value="Glyas_Fos-R_dOase_dom"/>
</dbReference>
<dbReference type="InterPro" id="IPR029068">
    <property type="entry name" value="Glyas_Bleomycin-R_OHBP_Dase"/>
</dbReference>
<proteinExistence type="predicted"/>
<dbReference type="InterPro" id="IPR037523">
    <property type="entry name" value="VOC_core"/>
</dbReference>
<sequence>MSLVKETAVFSHIILGARDLVALTAFYDAVLAPLGLVRVDEPSDGGPPGSMWLLPGRRWPQFFVQLPFNGLPASWGNGTQVSFAAPSPAAVDAAWRALIDHGGFDEGAPGLRPDYAPDYYGAYGRDPEGNKLCFVHLAELEELTVRAGA</sequence>
<dbReference type="GO" id="GO:0016829">
    <property type="term" value="F:lyase activity"/>
    <property type="evidence" value="ECO:0007669"/>
    <property type="project" value="UniProtKB-KW"/>
</dbReference>
<evidence type="ECO:0000313" key="2">
    <source>
        <dbReference type="EMBL" id="GLK74318.1"/>
    </source>
</evidence>
<dbReference type="PROSITE" id="PS51819">
    <property type="entry name" value="VOC"/>
    <property type="match status" value="1"/>
</dbReference>
<reference evidence="2" key="1">
    <citation type="journal article" date="2014" name="Int. J. Syst. Evol. Microbiol.">
        <title>Complete genome sequence of Corynebacterium casei LMG S-19264T (=DSM 44701T), isolated from a smear-ripened cheese.</title>
        <authorList>
            <consortium name="US DOE Joint Genome Institute (JGI-PGF)"/>
            <person name="Walter F."/>
            <person name="Albersmeier A."/>
            <person name="Kalinowski J."/>
            <person name="Ruckert C."/>
        </authorList>
    </citation>
    <scope>NUCLEOTIDE SEQUENCE</scope>
    <source>
        <strain evidence="2">VKM B-2484</strain>
    </source>
</reference>
<evidence type="ECO:0000259" key="1">
    <source>
        <dbReference type="PROSITE" id="PS51819"/>
    </source>
</evidence>
<name>A0A9W6JEW0_9HYPH</name>
<dbReference type="RefSeq" id="WP_213370890.1">
    <property type="nucleotide sequence ID" value="NZ_JAHBGC010000016.1"/>
</dbReference>
<keyword evidence="3" id="KW-1185">Reference proteome</keyword>
<dbReference type="Pfam" id="PF00903">
    <property type="entry name" value="Glyoxalase"/>
    <property type="match status" value="1"/>
</dbReference>
<gene>
    <name evidence="2" type="ORF">GCM10017643_44360</name>
</gene>
<accession>A0A9W6JEW0</accession>
<reference evidence="2" key="2">
    <citation type="submission" date="2023-01" db="EMBL/GenBank/DDBJ databases">
        <authorList>
            <person name="Sun Q."/>
            <person name="Evtushenko L."/>
        </authorList>
    </citation>
    <scope>NUCLEOTIDE SEQUENCE</scope>
    <source>
        <strain evidence="2">VKM B-2484</strain>
    </source>
</reference>
<evidence type="ECO:0000313" key="3">
    <source>
        <dbReference type="Proteomes" id="UP001143370"/>
    </source>
</evidence>
<comment type="caution">
    <text evidence="2">The sequence shown here is derived from an EMBL/GenBank/DDBJ whole genome shotgun (WGS) entry which is preliminary data.</text>
</comment>
<dbReference type="Gene3D" id="3.10.180.10">
    <property type="entry name" value="2,3-Dihydroxybiphenyl 1,2-Dioxygenase, domain 1"/>
    <property type="match status" value="1"/>
</dbReference>
<organism evidence="2 3">
    <name type="scientific">Ancylobacter dichloromethanicus</name>
    <dbReference type="NCBI Taxonomy" id="518825"/>
    <lineage>
        <taxon>Bacteria</taxon>
        <taxon>Pseudomonadati</taxon>
        <taxon>Pseudomonadota</taxon>
        <taxon>Alphaproteobacteria</taxon>
        <taxon>Hyphomicrobiales</taxon>
        <taxon>Xanthobacteraceae</taxon>
        <taxon>Ancylobacter</taxon>
    </lineage>
</organism>
<protein>
    <submittedName>
        <fullName evidence="2">Lactoylglutathione lyase</fullName>
    </submittedName>
</protein>
<dbReference type="PANTHER" id="PTHR35006">
    <property type="entry name" value="GLYOXALASE FAMILY PROTEIN (AFU_ORTHOLOGUE AFUA_5G14830)"/>
    <property type="match status" value="1"/>
</dbReference>
<dbReference type="AlphaFoldDB" id="A0A9W6JEW0"/>
<dbReference type="PANTHER" id="PTHR35006:SF1">
    <property type="entry name" value="BLL2941 PROTEIN"/>
    <property type="match status" value="1"/>
</dbReference>